<protein>
    <recommendedName>
        <fullName evidence="7">Probable endonuclease LCL3</fullName>
        <ecNumber evidence="6">4.2.99.18</ecNumber>
    </recommendedName>
    <alternativeName>
        <fullName evidence="8">Probable endonuclease lcl3</fullName>
    </alternativeName>
</protein>
<evidence type="ECO:0000313" key="27">
    <source>
        <dbReference type="Proteomes" id="UP000297910"/>
    </source>
</evidence>
<dbReference type="InterPro" id="IPR035437">
    <property type="entry name" value="SNase_OB-fold_sf"/>
</dbReference>
<dbReference type="GO" id="GO:0034039">
    <property type="term" value="F:8-oxo-7,8-dihydroguanine DNA N-glycosylase activity"/>
    <property type="evidence" value="ECO:0007669"/>
    <property type="project" value="TreeGrafter"/>
</dbReference>
<keyword evidence="13" id="KW-0227">DNA damage</keyword>
<dbReference type="Gene3D" id="2.40.50.90">
    <property type="match status" value="1"/>
</dbReference>
<dbReference type="GO" id="GO:0016020">
    <property type="term" value="C:membrane"/>
    <property type="evidence" value="ECO:0007669"/>
    <property type="project" value="UniProtKB-SubCell"/>
</dbReference>
<dbReference type="Proteomes" id="UP000297910">
    <property type="component" value="Unassembled WGS sequence"/>
</dbReference>
<dbReference type="SMART" id="SM00478">
    <property type="entry name" value="ENDO3c"/>
    <property type="match status" value="1"/>
</dbReference>
<dbReference type="PANTHER" id="PTHR10242">
    <property type="entry name" value="8-OXOGUANINE DNA GLYCOSYLASE"/>
    <property type="match status" value="1"/>
</dbReference>
<evidence type="ECO:0000256" key="3">
    <source>
        <dbReference type="ARBA" id="ARBA00004173"/>
    </source>
</evidence>
<evidence type="ECO:0000256" key="24">
    <source>
        <dbReference type="ARBA" id="ARBA00044632"/>
    </source>
</evidence>
<evidence type="ECO:0000256" key="18">
    <source>
        <dbReference type="ARBA" id="ARBA00023136"/>
    </source>
</evidence>
<dbReference type="Pfam" id="PF00565">
    <property type="entry name" value="SNase"/>
    <property type="match status" value="1"/>
</dbReference>
<dbReference type="GO" id="GO:0005739">
    <property type="term" value="C:mitochondrion"/>
    <property type="evidence" value="ECO:0007669"/>
    <property type="project" value="UniProtKB-SubCell"/>
</dbReference>
<evidence type="ECO:0000256" key="9">
    <source>
        <dbReference type="ARBA" id="ARBA00022692"/>
    </source>
</evidence>
<comment type="similarity">
    <text evidence="5">Belongs to the type-1 OGG1 family.</text>
</comment>
<evidence type="ECO:0000256" key="20">
    <source>
        <dbReference type="ARBA" id="ARBA00023239"/>
    </source>
</evidence>
<accession>A0A4Z1FR36</accession>
<dbReference type="PANTHER" id="PTHR10242:SF2">
    <property type="entry name" value="N-GLYCOSYLASE_DNA LYASE"/>
    <property type="match status" value="1"/>
</dbReference>
<evidence type="ECO:0000256" key="14">
    <source>
        <dbReference type="ARBA" id="ARBA00022801"/>
    </source>
</evidence>
<evidence type="ECO:0000256" key="16">
    <source>
        <dbReference type="ARBA" id="ARBA00022989"/>
    </source>
</evidence>
<dbReference type="SUPFAM" id="SSF50199">
    <property type="entry name" value="Staphylococcal nuclease"/>
    <property type="match status" value="1"/>
</dbReference>
<dbReference type="Gene3D" id="1.10.340.30">
    <property type="entry name" value="Hypothetical protein, domain 2"/>
    <property type="match status" value="1"/>
</dbReference>
<sequence length="689" mass="79075">MGNLRISEWRKFPVSLAELCIDTTLRCGQSFRWKKAVDEDYWSCTLHGRIISLKQDSTHLHYRTIFPEIKVPLNHQPLVKKEELEDEDDTESLLRHYLNLSPNLTELYEQWSSVDPNFKKRAPKFTGVRILKQDAWEALVGFICSSNNNIIRISQMVNTLCLHYGPLVGHIDDQPFHDFPQPEALTGPGVESHLRVLGFGYRARYIAQTASIVASKPKGWLENLRNPETFDMPFEGEIPAGGRPGYRKAHEELLELQGVGPKVADCVCLMGLGWGEAVPVDTHVWQIAQRDYKFGKGKHKSLTKATYDAIGDHFRGLWGKEAGWAHSVLFAADLKAFSDKLVSKVEVKVDELEIKQENGDVLEKKVAVKREYPSEEMDLKEEEKVVIKREGVTEEIEIKDEVKVIEQQQQPPHFHIISKLVLPADTMGWLDFSSNSKKEENNATRSSFSWGDNLNATDWQHYTDPRTLIPTILLTTTILVSTRFYRSYLRRIPEAAYIRPGFFRKRSLFGTVTRVGDADNFHLFHTPGGRLAGWGWMPGRTKLPEGKDLKNKTIHVRIAGVDAPEGAHFGKLAQPFSTEALIWLREYIQNRRVRAYIYKRDQYDRVVATVWVRRFLVRKDVGREMLRAGMATVYEAKMGAEFGDFEAQYRAIEEEAKRKKLGMWSGKKKDYESPRDYKTRTANAANMMK</sequence>
<evidence type="ECO:0000256" key="12">
    <source>
        <dbReference type="ARBA" id="ARBA00022759"/>
    </source>
</evidence>
<evidence type="ECO:0000256" key="11">
    <source>
        <dbReference type="ARBA" id="ARBA00022723"/>
    </source>
</evidence>
<evidence type="ECO:0000256" key="21">
    <source>
        <dbReference type="ARBA" id="ARBA00023242"/>
    </source>
</evidence>
<dbReference type="InterPro" id="IPR011257">
    <property type="entry name" value="DNA_glycosylase"/>
</dbReference>
<dbReference type="AlphaFoldDB" id="A0A4Z1FR36"/>
<dbReference type="InterPro" id="IPR023170">
    <property type="entry name" value="HhH_base_excis_C"/>
</dbReference>
<evidence type="ECO:0000256" key="23">
    <source>
        <dbReference type="ARBA" id="ARBA00023295"/>
    </source>
</evidence>
<dbReference type="InterPro" id="IPR003265">
    <property type="entry name" value="HhH-GPD_domain"/>
</dbReference>
<dbReference type="Pfam" id="PF07934">
    <property type="entry name" value="OGG_N"/>
    <property type="match status" value="1"/>
</dbReference>
<evidence type="ECO:0000256" key="10">
    <source>
        <dbReference type="ARBA" id="ARBA00022722"/>
    </source>
</evidence>
<comment type="similarity">
    <text evidence="4">Belongs to the LCL3 family.</text>
</comment>
<evidence type="ECO:0000256" key="8">
    <source>
        <dbReference type="ARBA" id="ARBA00014651"/>
    </source>
</evidence>
<dbReference type="EC" id="4.2.99.18" evidence="6"/>
<evidence type="ECO:0000256" key="17">
    <source>
        <dbReference type="ARBA" id="ARBA00023128"/>
    </source>
</evidence>
<dbReference type="Pfam" id="PF00730">
    <property type="entry name" value="HhH-GPD"/>
    <property type="match status" value="1"/>
</dbReference>
<evidence type="ECO:0000256" key="13">
    <source>
        <dbReference type="ARBA" id="ARBA00022763"/>
    </source>
</evidence>
<proteinExistence type="inferred from homology"/>
<dbReference type="GO" id="GO:0003684">
    <property type="term" value="F:damaged DNA binding"/>
    <property type="evidence" value="ECO:0007669"/>
    <property type="project" value="InterPro"/>
</dbReference>
<evidence type="ECO:0000256" key="19">
    <source>
        <dbReference type="ARBA" id="ARBA00023204"/>
    </source>
</evidence>
<keyword evidence="20" id="KW-0456">Lyase</keyword>
<dbReference type="GO" id="GO:0140078">
    <property type="term" value="F:class I DNA-(apurinic or apyrimidinic site) endonuclease activity"/>
    <property type="evidence" value="ECO:0007669"/>
    <property type="project" value="UniProtKB-EC"/>
</dbReference>
<reference evidence="26 27" key="1">
    <citation type="submission" date="2017-12" db="EMBL/GenBank/DDBJ databases">
        <title>Comparative genomics of Botrytis spp.</title>
        <authorList>
            <person name="Valero-Jimenez C.A."/>
            <person name="Tapia P."/>
            <person name="Veloso J."/>
            <person name="Silva-Moreno E."/>
            <person name="Staats M."/>
            <person name="Valdes J.H."/>
            <person name="Van Kan J.A.L."/>
        </authorList>
    </citation>
    <scope>NUCLEOTIDE SEQUENCE [LARGE SCALE GENOMIC DNA]</scope>
    <source>
        <strain evidence="26 27">Bp0003</strain>
    </source>
</reference>
<evidence type="ECO:0000313" key="26">
    <source>
        <dbReference type="EMBL" id="TGO24147.1"/>
    </source>
</evidence>
<keyword evidence="16" id="KW-1133">Transmembrane helix</keyword>
<evidence type="ECO:0000256" key="22">
    <source>
        <dbReference type="ARBA" id="ARBA00023268"/>
    </source>
</evidence>
<organism evidence="26 27">
    <name type="scientific">Botrytis paeoniae</name>
    <dbReference type="NCBI Taxonomy" id="278948"/>
    <lineage>
        <taxon>Eukaryota</taxon>
        <taxon>Fungi</taxon>
        <taxon>Dikarya</taxon>
        <taxon>Ascomycota</taxon>
        <taxon>Pezizomycotina</taxon>
        <taxon>Leotiomycetes</taxon>
        <taxon>Helotiales</taxon>
        <taxon>Sclerotiniaceae</taxon>
        <taxon>Botrytis</taxon>
    </lineage>
</organism>
<dbReference type="InterPro" id="IPR016071">
    <property type="entry name" value="Staphylococal_nuclease_OB-fold"/>
</dbReference>
<dbReference type="SUPFAM" id="SSF55945">
    <property type="entry name" value="TATA-box binding protein-like"/>
    <property type="match status" value="1"/>
</dbReference>
<evidence type="ECO:0000256" key="15">
    <source>
        <dbReference type="ARBA" id="ARBA00022837"/>
    </source>
</evidence>
<evidence type="ECO:0000256" key="2">
    <source>
        <dbReference type="ARBA" id="ARBA00004167"/>
    </source>
</evidence>
<keyword evidence="17" id="KW-0496">Mitochondrion</keyword>
<dbReference type="Gene3D" id="3.30.310.40">
    <property type="match status" value="1"/>
</dbReference>
<name>A0A4Z1FR36_9HELO</name>
<keyword evidence="10" id="KW-0540">Nuclease</keyword>
<dbReference type="Gene3D" id="1.10.1670.10">
    <property type="entry name" value="Helix-hairpin-Helix base-excision DNA repair enzymes (C-terminal)"/>
    <property type="match status" value="1"/>
</dbReference>
<evidence type="ECO:0000256" key="5">
    <source>
        <dbReference type="ARBA" id="ARBA00010679"/>
    </source>
</evidence>
<dbReference type="PROSITE" id="PS50830">
    <property type="entry name" value="TNASE_3"/>
    <property type="match status" value="1"/>
</dbReference>
<keyword evidence="23" id="KW-0326">Glycosidase</keyword>
<comment type="caution">
    <text evidence="26">The sequence shown here is derived from an EMBL/GenBank/DDBJ whole genome shotgun (WGS) entry which is preliminary data.</text>
</comment>
<keyword evidence="19" id="KW-0234">DNA repair</keyword>
<dbReference type="CDD" id="cd00056">
    <property type="entry name" value="ENDO3c"/>
    <property type="match status" value="1"/>
</dbReference>
<keyword evidence="22" id="KW-0511">Multifunctional enzyme</keyword>
<dbReference type="FunFam" id="2.40.50.90:FF:000029">
    <property type="entry name" value="Probable endonuclease lcl3"/>
    <property type="match status" value="1"/>
</dbReference>
<keyword evidence="12" id="KW-0255">Endonuclease</keyword>
<gene>
    <name evidence="26" type="ORF">BPAE_0110g00020</name>
</gene>
<comment type="subcellular location">
    <subcellularLocation>
        <location evidence="2">Membrane</location>
        <topology evidence="2">Single-pass membrane protein</topology>
    </subcellularLocation>
    <subcellularLocation>
        <location evidence="3">Mitochondrion</location>
    </subcellularLocation>
    <subcellularLocation>
        <location evidence="1">Nucleus</location>
    </subcellularLocation>
</comment>
<dbReference type="InterPro" id="IPR052054">
    <property type="entry name" value="Oxidative_DNA_repair_enzyme"/>
</dbReference>
<keyword evidence="21" id="KW-0539">Nucleus</keyword>
<dbReference type="EMBL" id="PQXI01000110">
    <property type="protein sequence ID" value="TGO24147.1"/>
    <property type="molecule type" value="Genomic_DNA"/>
</dbReference>
<keyword evidence="9" id="KW-0812">Transmembrane</keyword>
<dbReference type="GO" id="GO:0006285">
    <property type="term" value="P:base-excision repair, AP site formation"/>
    <property type="evidence" value="ECO:0007669"/>
    <property type="project" value="TreeGrafter"/>
</dbReference>
<dbReference type="GO" id="GO:0046872">
    <property type="term" value="F:metal ion binding"/>
    <property type="evidence" value="ECO:0007669"/>
    <property type="project" value="UniProtKB-KW"/>
</dbReference>
<dbReference type="FunFam" id="1.10.1670.10:FF:000005">
    <property type="entry name" value="N-glycosylase/DNA lyase OGG1"/>
    <property type="match status" value="1"/>
</dbReference>
<feature type="domain" description="TNase-like" evidence="25">
    <location>
        <begin position="506"/>
        <end position="666"/>
    </location>
</feature>
<keyword evidence="27" id="KW-1185">Reference proteome</keyword>
<dbReference type="GO" id="GO:0006289">
    <property type="term" value="P:nucleotide-excision repair"/>
    <property type="evidence" value="ECO:0007669"/>
    <property type="project" value="InterPro"/>
</dbReference>
<evidence type="ECO:0000256" key="1">
    <source>
        <dbReference type="ARBA" id="ARBA00004123"/>
    </source>
</evidence>
<keyword evidence="11" id="KW-0479">Metal-binding</keyword>
<dbReference type="SUPFAM" id="SSF48150">
    <property type="entry name" value="DNA-glycosylase"/>
    <property type="match status" value="1"/>
</dbReference>
<dbReference type="SMART" id="SM00318">
    <property type="entry name" value="SNc"/>
    <property type="match status" value="1"/>
</dbReference>
<dbReference type="InterPro" id="IPR012904">
    <property type="entry name" value="OGG_N"/>
</dbReference>
<keyword evidence="18" id="KW-0472">Membrane</keyword>
<keyword evidence="15" id="KW-0106">Calcium</keyword>
<evidence type="ECO:0000256" key="4">
    <source>
        <dbReference type="ARBA" id="ARBA00005435"/>
    </source>
</evidence>
<evidence type="ECO:0000256" key="7">
    <source>
        <dbReference type="ARBA" id="ARBA00013404"/>
    </source>
</evidence>
<evidence type="ECO:0000259" key="25">
    <source>
        <dbReference type="PROSITE" id="PS50830"/>
    </source>
</evidence>
<comment type="catalytic activity">
    <reaction evidence="24">
        <text>2'-deoxyribonucleotide-(2'-deoxyribose 5'-phosphate)-2'-deoxyribonucleotide-DNA = a 3'-end 2'-deoxyribonucleotide-(2,3-dehydro-2,3-deoxyribose 5'-phosphate)-DNA + a 5'-end 5'-phospho-2'-deoxyribonucleoside-DNA + H(+)</text>
        <dbReference type="Rhea" id="RHEA:66592"/>
        <dbReference type="Rhea" id="RHEA-COMP:13180"/>
        <dbReference type="Rhea" id="RHEA-COMP:16897"/>
        <dbReference type="Rhea" id="RHEA-COMP:17067"/>
        <dbReference type="ChEBI" id="CHEBI:15378"/>
        <dbReference type="ChEBI" id="CHEBI:136412"/>
        <dbReference type="ChEBI" id="CHEBI:157695"/>
        <dbReference type="ChEBI" id="CHEBI:167181"/>
        <dbReference type="EC" id="4.2.99.18"/>
    </reaction>
</comment>
<dbReference type="GO" id="GO:0005634">
    <property type="term" value="C:nucleus"/>
    <property type="evidence" value="ECO:0007669"/>
    <property type="project" value="UniProtKB-SubCell"/>
</dbReference>
<keyword evidence="14" id="KW-0378">Hydrolase</keyword>
<evidence type="ECO:0000256" key="6">
    <source>
        <dbReference type="ARBA" id="ARBA00012720"/>
    </source>
</evidence>